<dbReference type="PROSITE" id="PS50114">
    <property type="entry name" value="GATA_ZN_FINGER_2"/>
    <property type="match status" value="1"/>
</dbReference>
<dbReference type="SUPFAM" id="SSF57716">
    <property type="entry name" value="Glucocorticoid receptor-like (DNA-binding domain)"/>
    <property type="match status" value="1"/>
</dbReference>
<name>A0A5A7QNQ6_STRAF</name>
<protein>
    <submittedName>
        <fullName evidence="7">GATA transcription factor 15</fullName>
    </submittedName>
</protein>
<dbReference type="GO" id="GO:0043565">
    <property type="term" value="F:sequence-specific DNA binding"/>
    <property type="evidence" value="ECO:0007669"/>
    <property type="project" value="InterPro"/>
</dbReference>
<dbReference type="GO" id="GO:0006355">
    <property type="term" value="P:regulation of DNA-templated transcription"/>
    <property type="evidence" value="ECO:0007669"/>
    <property type="project" value="InterPro"/>
</dbReference>
<dbReference type="Proteomes" id="UP000325081">
    <property type="component" value="Unassembled WGS sequence"/>
</dbReference>
<feature type="non-terminal residue" evidence="7">
    <location>
        <position position="111"/>
    </location>
</feature>
<keyword evidence="4" id="KW-0862">Zinc</keyword>
<keyword evidence="4" id="KW-0863">Zinc-finger</keyword>
<keyword evidence="8" id="KW-1185">Reference proteome</keyword>
<evidence type="ECO:0000256" key="1">
    <source>
        <dbReference type="ARBA" id="ARBA00023015"/>
    </source>
</evidence>
<evidence type="ECO:0000256" key="3">
    <source>
        <dbReference type="ARBA" id="ARBA00023163"/>
    </source>
</evidence>
<comment type="caution">
    <text evidence="7">The sequence shown here is derived from an EMBL/GenBank/DDBJ whole genome shotgun (WGS) entry which is preliminary data.</text>
</comment>
<keyword evidence="2" id="KW-0238">DNA-binding</keyword>
<dbReference type="Gene3D" id="3.30.50.10">
    <property type="entry name" value="Erythroid Transcription Factor GATA-1, subunit A"/>
    <property type="match status" value="1"/>
</dbReference>
<reference evidence="8" key="1">
    <citation type="journal article" date="2019" name="Curr. Biol.">
        <title>Genome Sequence of Striga asiatica Provides Insight into the Evolution of Plant Parasitism.</title>
        <authorList>
            <person name="Yoshida S."/>
            <person name="Kim S."/>
            <person name="Wafula E.K."/>
            <person name="Tanskanen J."/>
            <person name="Kim Y.M."/>
            <person name="Honaas L."/>
            <person name="Yang Z."/>
            <person name="Spallek T."/>
            <person name="Conn C.E."/>
            <person name="Ichihashi Y."/>
            <person name="Cheong K."/>
            <person name="Cui S."/>
            <person name="Der J.P."/>
            <person name="Gundlach H."/>
            <person name="Jiao Y."/>
            <person name="Hori C."/>
            <person name="Ishida J.K."/>
            <person name="Kasahara H."/>
            <person name="Kiba T."/>
            <person name="Kim M.S."/>
            <person name="Koo N."/>
            <person name="Laohavisit A."/>
            <person name="Lee Y.H."/>
            <person name="Lumba S."/>
            <person name="McCourt P."/>
            <person name="Mortimer J.C."/>
            <person name="Mutuku J.M."/>
            <person name="Nomura T."/>
            <person name="Sasaki-Sekimoto Y."/>
            <person name="Seto Y."/>
            <person name="Wang Y."/>
            <person name="Wakatake T."/>
            <person name="Sakakibara H."/>
            <person name="Demura T."/>
            <person name="Yamaguchi S."/>
            <person name="Yoneyama K."/>
            <person name="Manabe R.I."/>
            <person name="Nelson D.C."/>
            <person name="Schulman A.H."/>
            <person name="Timko M.P."/>
            <person name="dePamphilis C.W."/>
            <person name="Choi D."/>
            <person name="Shirasu K."/>
        </authorList>
    </citation>
    <scope>NUCLEOTIDE SEQUENCE [LARGE SCALE GENOMIC DNA]</scope>
    <source>
        <strain evidence="8">cv. UVA1</strain>
    </source>
</reference>
<evidence type="ECO:0000256" key="5">
    <source>
        <dbReference type="SAM" id="MobiDB-lite"/>
    </source>
</evidence>
<proteinExistence type="predicted"/>
<dbReference type="GO" id="GO:0008270">
    <property type="term" value="F:zinc ion binding"/>
    <property type="evidence" value="ECO:0007669"/>
    <property type="project" value="UniProtKB-KW"/>
</dbReference>
<organism evidence="7 8">
    <name type="scientific">Striga asiatica</name>
    <name type="common">Asiatic witchweed</name>
    <name type="synonym">Buchnera asiatica</name>
    <dbReference type="NCBI Taxonomy" id="4170"/>
    <lineage>
        <taxon>Eukaryota</taxon>
        <taxon>Viridiplantae</taxon>
        <taxon>Streptophyta</taxon>
        <taxon>Embryophyta</taxon>
        <taxon>Tracheophyta</taxon>
        <taxon>Spermatophyta</taxon>
        <taxon>Magnoliopsida</taxon>
        <taxon>eudicotyledons</taxon>
        <taxon>Gunneridae</taxon>
        <taxon>Pentapetalae</taxon>
        <taxon>asterids</taxon>
        <taxon>lamiids</taxon>
        <taxon>Lamiales</taxon>
        <taxon>Orobanchaceae</taxon>
        <taxon>Buchnereae</taxon>
        <taxon>Striga</taxon>
    </lineage>
</organism>
<evidence type="ECO:0000259" key="6">
    <source>
        <dbReference type="PROSITE" id="PS50114"/>
    </source>
</evidence>
<keyword evidence="4" id="KW-0479">Metal-binding</keyword>
<feature type="region of interest" description="Disordered" evidence="5">
    <location>
        <begin position="1"/>
        <end position="31"/>
    </location>
</feature>
<gene>
    <name evidence="7" type="ORF">STAS_23055</name>
</gene>
<dbReference type="AlphaFoldDB" id="A0A5A7QNQ6"/>
<dbReference type="EMBL" id="BKCP01007404">
    <property type="protein sequence ID" value="GER46067.1"/>
    <property type="molecule type" value="Genomic_DNA"/>
</dbReference>
<dbReference type="OrthoDB" id="515401at2759"/>
<evidence type="ECO:0000256" key="4">
    <source>
        <dbReference type="PROSITE-ProRule" id="PRU00094"/>
    </source>
</evidence>
<evidence type="ECO:0000313" key="8">
    <source>
        <dbReference type="Proteomes" id="UP000325081"/>
    </source>
</evidence>
<keyword evidence="3" id="KW-0804">Transcription</keyword>
<dbReference type="InterPro" id="IPR000679">
    <property type="entry name" value="Znf_GATA"/>
</dbReference>
<sequence length="111" mass="12534">MDRNNKKGKKTLDLTLKLGPSNQEDDEASEENPDLMYNGYYVVHHPNIMGYGFQMGFEPAFVGQASNNFVYQGHYAAQNYSASNNNPGKYCRVCGRTRTPLWRKGPTGHQV</sequence>
<keyword evidence="1" id="KW-0805">Transcription regulation</keyword>
<accession>A0A5A7QNQ6</accession>
<evidence type="ECO:0000313" key="7">
    <source>
        <dbReference type="EMBL" id="GER46067.1"/>
    </source>
</evidence>
<dbReference type="InterPro" id="IPR013088">
    <property type="entry name" value="Znf_NHR/GATA"/>
</dbReference>
<feature type="domain" description="GATA-type" evidence="6">
    <location>
        <begin position="85"/>
        <end position="111"/>
    </location>
</feature>
<evidence type="ECO:0000256" key="2">
    <source>
        <dbReference type="ARBA" id="ARBA00023125"/>
    </source>
</evidence>